<name>A0A2N0NHP1_9GLOM</name>
<feature type="compositionally biased region" description="Basic residues" evidence="1">
    <location>
        <begin position="27"/>
        <end position="41"/>
    </location>
</feature>
<protein>
    <submittedName>
        <fullName evidence="2">Uncharacterized protein</fullName>
    </submittedName>
</protein>
<gene>
    <name evidence="2" type="ORF">RhiirA5_439564</name>
</gene>
<dbReference type="Proteomes" id="UP000232722">
    <property type="component" value="Unassembled WGS sequence"/>
</dbReference>
<organism evidence="2 3">
    <name type="scientific">Rhizophagus irregularis</name>
    <dbReference type="NCBI Taxonomy" id="588596"/>
    <lineage>
        <taxon>Eukaryota</taxon>
        <taxon>Fungi</taxon>
        <taxon>Fungi incertae sedis</taxon>
        <taxon>Mucoromycota</taxon>
        <taxon>Glomeromycotina</taxon>
        <taxon>Glomeromycetes</taxon>
        <taxon>Glomerales</taxon>
        <taxon>Glomeraceae</taxon>
        <taxon>Rhizophagus</taxon>
    </lineage>
</organism>
<evidence type="ECO:0000313" key="3">
    <source>
        <dbReference type="Proteomes" id="UP000232722"/>
    </source>
</evidence>
<feature type="compositionally biased region" description="Basic and acidic residues" evidence="1">
    <location>
        <begin position="14"/>
        <end position="26"/>
    </location>
</feature>
<sequence>MSINFGIPPYPPEKLQKAEGKKERREKFTKKIRKIHNPRKTNPKEKRTFTTERNGNFFLPAWNLQPYNQSRSKHMNKCRWTQ</sequence>
<proteinExistence type="predicted"/>
<feature type="region of interest" description="Disordered" evidence="1">
    <location>
        <begin position="1"/>
        <end position="52"/>
    </location>
</feature>
<dbReference type="AlphaFoldDB" id="A0A2N0NHP1"/>
<comment type="caution">
    <text evidence="2">The sequence shown here is derived from an EMBL/GenBank/DDBJ whole genome shotgun (WGS) entry which is preliminary data.</text>
</comment>
<reference evidence="2 3" key="1">
    <citation type="submission" date="2016-04" db="EMBL/GenBank/DDBJ databases">
        <title>Genome analyses suggest a sexual origin of heterokaryosis in a supposedly ancient asexual fungus.</title>
        <authorList>
            <person name="Ropars J."/>
            <person name="Sedzielewska K."/>
            <person name="Noel J."/>
            <person name="Charron P."/>
            <person name="Farinelli L."/>
            <person name="Marton T."/>
            <person name="Kruger M."/>
            <person name="Pelin A."/>
            <person name="Brachmann A."/>
            <person name="Corradi N."/>
        </authorList>
    </citation>
    <scope>NUCLEOTIDE SEQUENCE [LARGE SCALE GENOMIC DNA]</scope>
    <source>
        <strain evidence="2 3">A5</strain>
    </source>
</reference>
<evidence type="ECO:0000313" key="2">
    <source>
        <dbReference type="EMBL" id="PKB94093.1"/>
    </source>
</evidence>
<reference evidence="2 3" key="2">
    <citation type="submission" date="2017-09" db="EMBL/GenBank/DDBJ databases">
        <title>Extensive intraspecific genome diversity in a model arbuscular mycorrhizal fungus.</title>
        <authorList>
            <person name="Chen E.C."/>
            <person name="Morin E."/>
            <person name="Beaudet D."/>
            <person name="Noel J."/>
            <person name="Ndikumana S."/>
            <person name="Charron P."/>
            <person name="St-Onge C."/>
            <person name="Giorgi J."/>
            <person name="Grigoriev I.V."/>
            <person name="Roux C."/>
            <person name="Martin F.M."/>
            <person name="Corradi N."/>
        </authorList>
    </citation>
    <scope>NUCLEOTIDE SEQUENCE [LARGE SCALE GENOMIC DNA]</scope>
    <source>
        <strain evidence="2 3">A5</strain>
    </source>
</reference>
<evidence type="ECO:0000256" key="1">
    <source>
        <dbReference type="SAM" id="MobiDB-lite"/>
    </source>
</evidence>
<accession>A0A2N0NHP1</accession>
<dbReference type="EMBL" id="LLXJ01006649">
    <property type="protein sequence ID" value="PKB94093.1"/>
    <property type="molecule type" value="Genomic_DNA"/>
</dbReference>